<dbReference type="PANTHER" id="PTHR13343">
    <property type="entry name" value="CREG1 PROTEIN"/>
    <property type="match status" value="1"/>
</dbReference>
<dbReference type="AlphaFoldDB" id="A0A370E0K9"/>
<dbReference type="Gene3D" id="2.30.110.10">
    <property type="entry name" value="Electron Transport, Fmn-binding Protein, Chain A"/>
    <property type="match status" value="1"/>
</dbReference>
<comment type="caution">
    <text evidence="2">The sequence shown here is derived from an EMBL/GenBank/DDBJ whole genome shotgun (WGS) entry which is preliminary data.</text>
</comment>
<dbReference type="PANTHER" id="PTHR13343:SF17">
    <property type="entry name" value="CELLULAR REPRESSOR OF E1A-STIMULATED GENES, ISOFORM A"/>
    <property type="match status" value="1"/>
</dbReference>
<reference evidence="2 3" key="1">
    <citation type="journal article" date="2018" name="ISME J.">
        <title>Endosymbiont genomes yield clues of tubeworm success.</title>
        <authorList>
            <person name="Li Y."/>
            <person name="Liles M.R."/>
            <person name="Halanych K.M."/>
        </authorList>
    </citation>
    <scope>NUCLEOTIDE SEQUENCE [LARGE SCALE GENOMIC DNA]</scope>
    <source>
        <strain evidence="2">A1422</strain>
    </source>
</reference>
<dbReference type="EMBL" id="QFXD01000111">
    <property type="protein sequence ID" value="RDH91550.1"/>
    <property type="molecule type" value="Genomic_DNA"/>
</dbReference>
<dbReference type="Pfam" id="PF13883">
    <property type="entry name" value="CREG_beta-barrel"/>
    <property type="match status" value="1"/>
</dbReference>
<organism evidence="2 3">
    <name type="scientific">endosymbiont of Lamellibrachia luymesi</name>
    <dbReference type="NCBI Taxonomy" id="2200907"/>
    <lineage>
        <taxon>Bacteria</taxon>
        <taxon>Pseudomonadati</taxon>
        <taxon>Pseudomonadota</taxon>
        <taxon>Gammaproteobacteria</taxon>
        <taxon>sulfur-oxidizing symbionts</taxon>
    </lineage>
</organism>
<proteinExistence type="predicted"/>
<evidence type="ECO:0000313" key="2">
    <source>
        <dbReference type="EMBL" id="RDH91550.1"/>
    </source>
</evidence>
<dbReference type="InterPro" id="IPR055343">
    <property type="entry name" value="CREG_beta-barrel"/>
</dbReference>
<accession>A0A370E0K9</accession>
<protein>
    <recommendedName>
        <fullName evidence="1">CREG-like beta-barrel domain-containing protein</fullName>
    </recommendedName>
</protein>
<name>A0A370E0K9_9GAMM</name>
<dbReference type="InterPro" id="IPR012349">
    <property type="entry name" value="Split_barrel_FMN-bd"/>
</dbReference>
<evidence type="ECO:0000313" key="3">
    <source>
        <dbReference type="Proteomes" id="UP000255508"/>
    </source>
</evidence>
<dbReference type="Proteomes" id="UP000255508">
    <property type="component" value="Unassembled WGS sequence"/>
</dbReference>
<dbReference type="PIRSF" id="PIRSF004633">
    <property type="entry name" value="UCP_PLP_oxd"/>
    <property type="match status" value="1"/>
</dbReference>
<evidence type="ECO:0000259" key="1">
    <source>
        <dbReference type="Pfam" id="PF13883"/>
    </source>
</evidence>
<dbReference type="InterPro" id="IPR014419">
    <property type="entry name" value="HutZ"/>
</dbReference>
<dbReference type="SUPFAM" id="SSF50475">
    <property type="entry name" value="FMN-binding split barrel"/>
    <property type="match status" value="1"/>
</dbReference>
<gene>
    <name evidence="2" type="ORF">DIZ79_05760</name>
</gene>
<feature type="domain" description="CREG-like beta-barrel" evidence="1">
    <location>
        <begin position="14"/>
        <end position="150"/>
    </location>
</feature>
<sequence>MPSEPASAAQLQSAIDLWTESFSGVLSTQSKGEPGFPFGSVVPFCLDGEGNPLLLLSHLAEHTKNLDEVSACCLTIMEQGSGDVQKLARLSCLARAVQIETPAPPLVERYFRDFPDTRPYFETLNFRFYRLQPVRFYFIGGFGAARWFDKSRLLSHLHPETRL</sequence>
<dbReference type="GO" id="GO:0005737">
    <property type="term" value="C:cytoplasm"/>
    <property type="evidence" value="ECO:0007669"/>
    <property type="project" value="UniProtKB-ARBA"/>
</dbReference>